<protein>
    <submittedName>
        <fullName evidence="2">Uncharacterized protein</fullName>
    </submittedName>
</protein>
<dbReference type="EMBL" id="CP033905">
    <property type="protein sequence ID" value="AZR06204.1"/>
    <property type="molecule type" value="Genomic_DNA"/>
</dbReference>
<organism evidence="2 3">
    <name type="scientific">Trueperella pyogenes</name>
    <dbReference type="NCBI Taxonomy" id="1661"/>
    <lineage>
        <taxon>Bacteria</taxon>
        <taxon>Bacillati</taxon>
        <taxon>Actinomycetota</taxon>
        <taxon>Actinomycetes</taxon>
        <taxon>Actinomycetales</taxon>
        <taxon>Actinomycetaceae</taxon>
        <taxon>Trueperella</taxon>
    </lineage>
</organism>
<dbReference type="RefSeq" id="WP_126919793.1">
    <property type="nucleotide sequence ID" value="NZ_CP033905.1"/>
</dbReference>
<proteinExistence type="predicted"/>
<feature type="transmembrane region" description="Helical" evidence="1">
    <location>
        <begin position="25"/>
        <end position="45"/>
    </location>
</feature>
<accession>A0A3Q9GGU1</accession>
<reference evidence="2 3" key="1">
    <citation type="submission" date="2018-11" db="EMBL/GenBank/DDBJ databases">
        <title>Multidrug-resistant genes are associated with an 42-kb island TGI1 carrying a complex class 1 integron in a Trueperella pyogenes.</title>
        <authorList>
            <person name="Dong W."/>
        </authorList>
    </citation>
    <scope>NUCLEOTIDE SEQUENCE [LARGE SCALE GENOMIC DNA]</scope>
    <source>
        <strain evidence="2 3">TP4</strain>
    </source>
</reference>
<feature type="transmembrane region" description="Helical" evidence="1">
    <location>
        <begin position="51"/>
        <end position="72"/>
    </location>
</feature>
<keyword evidence="1" id="KW-1133">Transmembrane helix</keyword>
<gene>
    <name evidence="2" type="ORF">EBQ10_02095</name>
</gene>
<evidence type="ECO:0000256" key="1">
    <source>
        <dbReference type="SAM" id="Phobius"/>
    </source>
</evidence>
<evidence type="ECO:0000313" key="2">
    <source>
        <dbReference type="EMBL" id="AZR06204.1"/>
    </source>
</evidence>
<keyword evidence="1" id="KW-0812">Transmembrane</keyword>
<name>A0A3Q9GGU1_9ACTO</name>
<keyword evidence="1" id="KW-0472">Membrane</keyword>
<feature type="transmembrane region" description="Helical" evidence="1">
    <location>
        <begin position="180"/>
        <end position="205"/>
    </location>
</feature>
<dbReference type="Proteomes" id="UP000275951">
    <property type="component" value="Chromosome"/>
</dbReference>
<sequence length="214" mass="23248">MSLGPGSLNLFLPLIERLTRLPGRALVAGAGVSNLLLLVISWFAARSSSSAGAWLPFAMGLVFSAILVFFALRRARLEKLLDIHTTKLRERYMPNPARELGAQPGSGVVIDENGRYQSEGLRYEAERLQARQRQADAEVAASIRKDTFLSRLEAAQRAAIAQAGGVENVPHLKDDLRWTILSAGITLVSLPVIGFLIIVSIFLLFSSNVAHMAG</sequence>
<dbReference type="AlphaFoldDB" id="A0A3Q9GGU1"/>
<evidence type="ECO:0000313" key="3">
    <source>
        <dbReference type="Proteomes" id="UP000275951"/>
    </source>
</evidence>